<proteinExistence type="predicted"/>
<feature type="compositionally biased region" description="Polar residues" evidence="6">
    <location>
        <begin position="539"/>
        <end position="567"/>
    </location>
</feature>
<dbReference type="GeneID" id="117730263"/>
<dbReference type="CDD" id="cd16169">
    <property type="entry name" value="Tau138_eWH"/>
    <property type="match status" value="1"/>
</dbReference>
<feature type="compositionally biased region" description="Basic and acidic residues" evidence="6">
    <location>
        <begin position="1645"/>
        <end position="1658"/>
    </location>
</feature>
<sequence>MDPLSMVEDEVVLEGLDGITFPSLWIRLEDRKPAFPLKLDDPSKDFIWKSLISNTELRFYQLRKERDDVVLFDRFKNIDSETDIDITQRFSDTRKDIYPIIITLEDKDGLQGSCALQERTDVTQHLRSESLAPLLNLKEALEKYGRKLVVVASQLLRFRTLIGIGSDPDLKLNDDSFCLLERVGRARWQGELQKDLHGGTFKVDARKLHYLRKSLVKHGLVTMQPHVTRVNTGQKQNSILLLLKRFHVNRRTKYDILMEHMSNLLMQSPDQLSTLMTLKEQLSSVNDQTFKRLTQYMRSAKFVELCQCPLEDLDPTAGPCINKKGDKVLVRCLKLLKPYTKKGVTEDDDDDDDEDEDYDHRALPSEGRIMETDTLSQAYQLVLSRGTKGITRRDVEVIMRIGKLESRMICRRLEREGVVKGFMVDVGRQRTTRFISHKCVGVSDQLQMVAKEQERKILLYSAAPTKVSDAEPPAPKTSSASKSTAKAAKKIPKAAGGGKEDAEEAGQTSGDREVGVAGEGLDGEGGEAGRKTAEGKNDANPTQPEIPVAQTTPAESSSDCATITRPDSASSPGAEQAAAEEGESNSSPATPPSPEREELNAADNPTENDIEVVNDVCKQQGRRKRSSVRSHETYRLLRRRNLIIESVQTFRIIEGLYQLQKIINEEEKNDGINTKCCRKTIFRLVDNLSREGLLKVYKTTIIQDGISKKIEMVVHPSVQPNDNIVSQVIEQARFKISSSYSAVRLQHAEEKAREQAKGAEGGSGSTSKDQKKNKKIEVEEFKPTPVRGLGKSLGFQPKMHRLRLVHNFLWYLIYGHPGRHQSTGLQPSTQTAAGAKCSDPEAKLPKESANEDGQVSEKAASGSSDQQAAESSLTRSDVLSSLSSSGDDEEEGVKDKAAPPLFRCDLKESWKKFIPPLRVHKDFGSGWAMVGDVLLCLPLSIFIQVIQINYEVDGLEEYLNDPVKQHHLIRELPARMKRQLLFKRKYIFSFHEKLQKLAYMGLLQFGPVEKFKDKDQVFVYLMRNASIVDTTSAEPHYWLVTESPDNPFERRRYTFDTTEDVENYWFDLMCVCLNTALGVIRSKKNATDEGTAPPFVHERYVFVGLAYLLKGGREVTEDGSIPGDGKGAGGLHSEFFAHLKRNWLWTNHLLSVKSAPSGLGAQETKLRLKSLLTRNALRIAFKAGGSTAPRYVTAKRPLITEIVELDIEPASRNQQVVGGKKQKRKRTKKAVVKAPRKKKKEPKKRTPNHDEADHRALKMMTRQRVYWSVQEDSMMMLCSVATHLLNGKLKRPYSPHCVVRDLLQAEFLISMDKTSLAVGRRTRYILKNPQTLLNFRICLAEVYQDKPLLKLLDSKKPANPENPDDCGKSFSEYAKLLRQKFSADLLSTRDVVMPDTKRQLFSRYKVSAIESRKRVSLKDTINCSDDIHAIVLHNLIQSTLAMTNCQMKSSKSFQTFHMYSRYNQELLCQEFIHCRKKGLVSRRRINQPFGPKKNRALPILPMSYQLSQSYYRCFSWRFPNLLCTDAFRFLRSLIDNGIRDGPHVFEFYHETEKRSENGEEVMERRAGSEKKKRQGKEAGGGAAGEPEVQPDAANGDATKDGQNDQRDEEGGKKLTEVHDGEASNADEQKKPGDVLTAGSGEDQPGAERTDDALPKEEPPQVLAEPPDVSDMLRFSMDSPGGACAVSLSLMTLGLLNVSMSIPKQMVVVDSNLVENNAVKSMTAALEEDGDDDDDDDGQECEGRKKLEVKAHQASHTNYLMMRGFCSPGIVKRRNLNPNDSIVVESCIIRLQLRQTPAHHLFNTESSALLDLIKCGRPLLPSSLSYFIPSSPSPNSVQECDGRLIQQRGYTPRDVEACAQLRRSLDAAGENGVAICDLHETLSHLKEPQSGRTRSLQQYLEELQEEGQVIKVGSLGVRWVLTQHANSWLLTVNSKQWAQSRFSSERLPFLKTDRNIPLMRKRSRPGVRQRAEEPPAKTMALDERGDEDGRGSGGLPSDAARGEPNEEEEEEEEQQQQGERADGGSGDKSLNSDEEGGKPTRPEEVGEQATVETEGRVRGKSTDDAGEGGARSRPPTPAGDPNAENVSFISRPWRMVDGNLNRQVCKGMLEAILYHVMYRPGVTQQTLVEHYKDVLQPMALLDLVQALVDMGCLTKRTQVKAPKRSLFARPPVHQASAETKVPVEELSEVFYEPTISCCVLLSQVLPNERHWNYGIP</sequence>
<dbReference type="GO" id="GO:0042791">
    <property type="term" value="P:5S class rRNA transcription by RNA polymerase III"/>
    <property type="evidence" value="ECO:0007669"/>
    <property type="project" value="TreeGrafter"/>
</dbReference>
<keyword evidence="2" id="KW-0597">Phosphoprotein</keyword>
<feature type="compositionally biased region" description="Basic and acidic residues" evidence="6">
    <location>
        <begin position="2052"/>
        <end position="2062"/>
    </location>
</feature>
<feature type="compositionally biased region" description="Acidic residues" evidence="6">
    <location>
        <begin position="2004"/>
        <end position="2013"/>
    </location>
</feature>
<evidence type="ECO:0000259" key="8">
    <source>
        <dbReference type="Pfam" id="PF23704"/>
    </source>
</evidence>
<evidence type="ECO:0008006" key="12">
    <source>
        <dbReference type="Google" id="ProtNLM"/>
    </source>
</evidence>
<feature type="region of interest" description="Disordered" evidence="6">
    <location>
        <begin position="747"/>
        <end position="779"/>
    </location>
</feature>
<dbReference type="InterPro" id="IPR056428">
    <property type="entry name" value="WH_GTF3C1"/>
</dbReference>
<dbReference type="Ensembl" id="ENSCLMT00005000052.1">
    <property type="protein sequence ID" value="ENSCLMP00005000050.1"/>
    <property type="gene ID" value="ENSCLMG00005000031.1"/>
</dbReference>
<evidence type="ECO:0000259" key="7">
    <source>
        <dbReference type="Pfam" id="PF04182"/>
    </source>
</evidence>
<protein>
    <recommendedName>
        <fullName evidence="12">B-block binding subunit of TFIIIC domain-containing protein</fullName>
    </recommendedName>
</protein>
<dbReference type="KEGG" id="clum:117730263"/>
<evidence type="ECO:0000256" key="3">
    <source>
        <dbReference type="ARBA" id="ARBA00023125"/>
    </source>
</evidence>
<feature type="compositionally biased region" description="Basic and acidic residues" evidence="6">
    <location>
        <begin position="527"/>
        <end position="537"/>
    </location>
</feature>
<evidence type="ECO:0000256" key="4">
    <source>
        <dbReference type="ARBA" id="ARBA00023163"/>
    </source>
</evidence>
<dbReference type="GeneTree" id="ENSGT00390000008664"/>
<evidence type="ECO:0000256" key="1">
    <source>
        <dbReference type="ARBA" id="ARBA00004123"/>
    </source>
</evidence>
<dbReference type="InterPro" id="IPR035625">
    <property type="entry name" value="Tfc3-like_eWH"/>
</dbReference>
<feature type="region of interest" description="Disordered" evidence="6">
    <location>
        <begin position="821"/>
        <end position="895"/>
    </location>
</feature>
<dbReference type="Pfam" id="PF04182">
    <property type="entry name" value="B-block_TFIIIC"/>
    <property type="match status" value="1"/>
</dbReference>
<keyword evidence="5" id="KW-0539">Nucleus</keyword>
<organism evidence="10 11">
    <name type="scientific">Cyclopterus lumpus</name>
    <name type="common">Lumpsucker</name>
    <dbReference type="NCBI Taxonomy" id="8103"/>
    <lineage>
        <taxon>Eukaryota</taxon>
        <taxon>Metazoa</taxon>
        <taxon>Chordata</taxon>
        <taxon>Craniata</taxon>
        <taxon>Vertebrata</taxon>
        <taxon>Euteleostomi</taxon>
        <taxon>Actinopterygii</taxon>
        <taxon>Neopterygii</taxon>
        <taxon>Teleostei</taxon>
        <taxon>Neoteleostei</taxon>
        <taxon>Acanthomorphata</taxon>
        <taxon>Eupercaria</taxon>
        <taxon>Perciformes</taxon>
        <taxon>Cottioidei</taxon>
        <taxon>Cottales</taxon>
        <taxon>Cyclopteridae</taxon>
        <taxon>Cyclopterus</taxon>
    </lineage>
</organism>
<dbReference type="InterPro" id="IPR044210">
    <property type="entry name" value="Tfc3-like"/>
</dbReference>
<feature type="region of interest" description="Disordered" evidence="6">
    <location>
        <begin position="1552"/>
        <end position="1674"/>
    </location>
</feature>
<feature type="compositionally biased region" description="Basic and acidic residues" evidence="6">
    <location>
        <begin position="1968"/>
        <end position="1989"/>
    </location>
</feature>
<feature type="region of interest" description="Disordered" evidence="6">
    <location>
        <begin position="1213"/>
        <end position="1253"/>
    </location>
</feature>
<feature type="compositionally biased region" description="Low complexity" evidence="6">
    <location>
        <begin position="870"/>
        <end position="885"/>
    </location>
</feature>
<accession>A0A8C2W6Y5</accession>
<keyword evidence="3" id="KW-0238">DNA-binding</keyword>
<keyword evidence="4" id="KW-0804">Transcription</keyword>
<feature type="compositionally biased region" description="Basic and acidic residues" evidence="6">
    <location>
        <begin position="2034"/>
        <end position="2043"/>
    </location>
</feature>
<feature type="compositionally biased region" description="Basic and acidic residues" evidence="6">
    <location>
        <begin position="1597"/>
        <end position="1632"/>
    </location>
</feature>
<dbReference type="GO" id="GO:0003677">
    <property type="term" value="F:DNA binding"/>
    <property type="evidence" value="ECO:0007669"/>
    <property type="project" value="UniProtKB-KW"/>
</dbReference>
<reference evidence="10" key="2">
    <citation type="submission" date="2025-09" db="UniProtKB">
        <authorList>
            <consortium name="Ensembl"/>
        </authorList>
    </citation>
    <scope>IDENTIFICATION</scope>
</reference>
<feature type="compositionally biased region" description="Low complexity" evidence="6">
    <location>
        <begin position="568"/>
        <end position="577"/>
    </location>
</feature>
<dbReference type="Pfam" id="PF24101">
    <property type="entry name" value="WHD_GTF3C1"/>
    <property type="match status" value="1"/>
</dbReference>
<dbReference type="Proteomes" id="UP000694565">
    <property type="component" value="Unplaced"/>
</dbReference>
<comment type="subcellular location">
    <subcellularLocation>
        <location evidence="1">Nucleus</location>
    </subcellularLocation>
</comment>
<evidence type="ECO:0000256" key="6">
    <source>
        <dbReference type="SAM" id="MobiDB-lite"/>
    </source>
</evidence>
<dbReference type="InterPro" id="IPR007309">
    <property type="entry name" value="TFIIIC_Bblock-bd"/>
</dbReference>
<feature type="domain" description="B-block binding subunit of TFIIIC" evidence="7">
    <location>
        <begin position="174"/>
        <end position="248"/>
    </location>
</feature>
<dbReference type="PANTHER" id="PTHR15180:SF1">
    <property type="entry name" value="GENERAL TRANSCRIPTION FACTOR 3C POLYPEPTIDE 1"/>
    <property type="match status" value="1"/>
</dbReference>
<feature type="compositionally biased region" description="Polar residues" evidence="6">
    <location>
        <begin position="821"/>
        <end position="832"/>
    </location>
</feature>
<evidence type="ECO:0000313" key="11">
    <source>
        <dbReference type="Proteomes" id="UP000694565"/>
    </source>
</evidence>
<feature type="compositionally biased region" description="Basic and acidic residues" evidence="6">
    <location>
        <begin position="747"/>
        <end position="757"/>
    </location>
</feature>
<dbReference type="RefSeq" id="XP_034387710.1">
    <property type="nucleotide sequence ID" value="XM_034531819.1"/>
</dbReference>
<dbReference type="Pfam" id="PF23704">
    <property type="entry name" value="WHD_GTF3C1_N"/>
    <property type="match status" value="1"/>
</dbReference>
<feature type="compositionally biased region" description="Basic and acidic residues" evidence="6">
    <location>
        <begin position="1552"/>
        <end position="1569"/>
    </location>
</feature>
<evidence type="ECO:0000256" key="5">
    <source>
        <dbReference type="ARBA" id="ARBA00023242"/>
    </source>
</evidence>
<reference evidence="10" key="1">
    <citation type="submission" date="2025-08" db="UniProtKB">
        <authorList>
            <consortium name="Ensembl"/>
        </authorList>
    </citation>
    <scope>IDENTIFICATION</scope>
</reference>
<keyword evidence="11" id="KW-1185">Reference proteome</keyword>
<feature type="compositionally biased region" description="Low complexity" evidence="6">
    <location>
        <begin position="476"/>
        <end position="486"/>
    </location>
</feature>
<feature type="domain" description="GTF3C1 extended winged-helix" evidence="9">
    <location>
        <begin position="631"/>
        <end position="739"/>
    </location>
</feature>
<dbReference type="InterPro" id="IPR056467">
    <property type="entry name" value="eWH_GTF3C1"/>
</dbReference>
<dbReference type="GO" id="GO:0005634">
    <property type="term" value="C:nucleus"/>
    <property type="evidence" value="ECO:0007669"/>
    <property type="project" value="UniProtKB-SubCell"/>
</dbReference>
<dbReference type="OrthoDB" id="68020at2759"/>
<gene>
    <name evidence="10" type="primary">LOC117730263</name>
</gene>
<evidence type="ECO:0000256" key="2">
    <source>
        <dbReference type="ARBA" id="ARBA00022553"/>
    </source>
</evidence>
<feature type="region of interest" description="Disordered" evidence="6">
    <location>
        <begin position="1955"/>
        <end position="2084"/>
    </location>
</feature>
<dbReference type="PANTHER" id="PTHR15180">
    <property type="entry name" value="GENERAL TRANSCRIPTION FACTOR 3C POLYPEPTIDE 1"/>
    <property type="match status" value="1"/>
</dbReference>
<dbReference type="GO" id="GO:0000127">
    <property type="term" value="C:transcription factor TFIIIC complex"/>
    <property type="evidence" value="ECO:0007669"/>
    <property type="project" value="InterPro"/>
</dbReference>
<dbReference type="GO" id="GO:0006384">
    <property type="term" value="P:transcription initiation at RNA polymerase III promoter"/>
    <property type="evidence" value="ECO:0007669"/>
    <property type="project" value="InterPro"/>
</dbReference>
<evidence type="ECO:0000259" key="9">
    <source>
        <dbReference type="Pfam" id="PF24101"/>
    </source>
</evidence>
<name>A0A8C2W6Y5_CYCLU</name>
<feature type="compositionally biased region" description="Basic and acidic residues" evidence="6">
    <location>
        <begin position="838"/>
        <end position="849"/>
    </location>
</feature>
<evidence type="ECO:0000313" key="10">
    <source>
        <dbReference type="Ensembl" id="ENSCLMP00005000050.1"/>
    </source>
</evidence>
<feature type="region of interest" description="Disordered" evidence="6">
    <location>
        <begin position="466"/>
        <end position="612"/>
    </location>
</feature>
<feature type="domain" description="General transcription factor 3C polypeptide 1 winged-helix" evidence="8">
    <location>
        <begin position="6"/>
        <end position="63"/>
    </location>
</feature>
<feature type="compositionally biased region" description="Basic residues" evidence="6">
    <location>
        <begin position="1220"/>
        <end position="1246"/>
    </location>
</feature>